<feature type="region of interest" description="Disordered" evidence="1">
    <location>
        <begin position="106"/>
        <end position="134"/>
    </location>
</feature>
<reference evidence="2 3" key="1">
    <citation type="submission" date="2016-03" db="EMBL/GenBank/DDBJ databases">
        <title>Whole genome sequencing of Grifola frondosa 9006-11.</title>
        <authorList>
            <person name="Min B."/>
            <person name="Park H."/>
            <person name="Kim J.-G."/>
            <person name="Cho H."/>
            <person name="Oh Y.-L."/>
            <person name="Kong W.-S."/>
            <person name="Choi I.-G."/>
        </authorList>
    </citation>
    <scope>NUCLEOTIDE SEQUENCE [LARGE SCALE GENOMIC DNA]</scope>
    <source>
        <strain evidence="2 3">9006-11</strain>
    </source>
</reference>
<comment type="caution">
    <text evidence="2">The sequence shown here is derived from an EMBL/GenBank/DDBJ whole genome shotgun (WGS) entry which is preliminary data.</text>
</comment>
<organism evidence="2 3">
    <name type="scientific">Grifola frondosa</name>
    <name type="common">Maitake</name>
    <name type="synonym">Polyporus frondosus</name>
    <dbReference type="NCBI Taxonomy" id="5627"/>
    <lineage>
        <taxon>Eukaryota</taxon>
        <taxon>Fungi</taxon>
        <taxon>Dikarya</taxon>
        <taxon>Basidiomycota</taxon>
        <taxon>Agaricomycotina</taxon>
        <taxon>Agaricomycetes</taxon>
        <taxon>Polyporales</taxon>
        <taxon>Grifolaceae</taxon>
        <taxon>Grifola</taxon>
    </lineage>
</organism>
<evidence type="ECO:0000313" key="3">
    <source>
        <dbReference type="Proteomes" id="UP000092993"/>
    </source>
</evidence>
<dbReference type="EMBL" id="LUGG01000019">
    <property type="protein sequence ID" value="OBZ68804.1"/>
    <property type="molecule type" value="Genomic_DNA"/>
</dbReference>
<dbReference type="Proteomes" id="UP000092993">
    <property type="component" value="Unassembled WGS sequence"/>
</dbReference>
<dbReference type="AlphaFoldDB" id="A0A1C7M118"/>
<evidence type="ECO:0000256" key="1">
    <source>
        <dbReference type="SAM" id="MobiDB-lite"/>
    </source>
</evidence>
<keyword evidence="3" id="KW-1185">Reference proteome</keyword>
<proteinExistence type="predicted"/>
<protein>
    <submittedName>
        <fullName evidence="2">Uncharacterized protein</fullName>
    </submittedName>
</protein>
<name>A0A1C7M118_GRIFR</name>
<gene>
    <name evidence="2" type="ORF">A0H81_11186</name>
</gene>
<evidence type="ECO:0000313" key="2">
    <source>
        <dbReference type="EMBL" id="OBZ68804.1"/>
    </source>
</evidence>
<sequence length="199" mass="22252">MTAQTHPRKLFNRRVSILFFFGVESHVSSQLPAQRIHLRDALIRSQAQHPHAQVPIPCNEATSPFQSGTSVNLSFCFNMSKWGKRRMEEQLKEVYDEAMTRVSKPTVLGPPRMSRVQFQSSRNHPNPPRSSDANLQVSEAAASTYTIVAMIAGFPVGRIPALFCFCTAVSRSVEICAEQQRADGHLCGANRPPEYLSHM</sequence>
<accession>A0A1C7M118</accession>